<accession>A0A1D2N1N6</accession>
<feature type="chain" id="PRO_5008904901" evidence="8">
    <location>
        <begin position="27"/>
        <end position="451"/>
    </location>
</feature>
<evidence type="ECO:0000313" key="10">
    <source>
        <dbReference type="EMBL" id="ODM99121.1"/>
    </source>
</evidence>
<keyword evidence="3" id="KW-0378">Hydrolase</keyword>
<dbReference type="STRING" id="48709.A0A1D2N1N6"/>
<evidence type="ECO:0000256" key="2">
    <source>
        <dbReference type="ARBA" id="ARBA00022729"/>
    </source>
</evidence>
<reference evidence="10 11" key="1">
    <citation type="journal article" date="2016" name="Genome Biol. Evol.">
        <title>Gene Family Evolution Reflects Adaptation to Soil Environmental Stressors in the Genome of the Collembolan Orchesella cincta.</title>
        <authorList>
            <person name="Faddeeva-Vakhrusheva A."/>
            <person name="Derks M.F."/>
            <person name="Anvar S.Y."/>
            <person name="Agamennone V."/>
            <person name="Suring W."/>
            <person name="Smit S."/>
            <person name="van Straalen N.M."/>
            <person name="Roelofs D."/>
        </authorList>
    </citation>
    <scope>NUCLEOTIDE SEQUENCE [LARGE SCALE GENOMIC DNA]</scope>
    <source>
        <tissue evidence="10">Mixed pool</tissue>
    </source>
</reference>
<dbReference type="EMBL" id="LJIJ01000298">
    <property type="protein sequence ID" value="ODM99121.1"/>
    <property type="molecule type" value="Genomic_DNA"/>
</dbReference>
<keyword evidence="4" id="KW-0442">Lipid degradation</keyword>
<dbReference type="InterPro" id="IPR029058">
    <property type="entry name" value="AB_hydrolase_fold"/>
</dbReference>
<dbReference type="PIRSF" id="PIRSF000862">
    <property type="entry name" value="Steryl_ester_lip"/>
    <property type="match status" value="1"/>
</dbReference>
<evidence type="ECO:0000256" key="5">
    <source>
        <dbReference type="ARBA" id="ARBA00023098"/>
    </source>
</evidence>
<dbReference type="PANTHER" id="PTHR11005">
    <property type="entry name" value="LYSOSOMAL ACID LIPASE-RELATED"/>
    <property type="match status" value="1"/>
</dbReference>
<protein>
    <submittedName>
        <fullName evidence="10">Lipase 3</fullName>
    </submittedName>
</protein>
<gene>
    <name evidence="10" type="ORF">Ocin01_07556</name>
</gene>
<dbReference type="Gene3D" id="3.40.50.1820">
    <property type="entry name" value="alpha/beta hydrolase"/>
    <property type="match status" value="1"/>
</dbReference>
<evidence type="ECO:0000256" key="7">
    <source>
        <dbReference type="PIRSR" id="PIRSR000862-1"/>
    </source>
</evidence>
<evidence type="ECO:0000256" key="4">
    <source>
        <dbReference type="ARBA" id="ARBA00022963"/>
    </source>
</evidence>
<dbReference type="AlphaFoldDB" id="A0A1D2N1N6"/>
<sequence>MANPICFWSICIIILCTLSNKHSPLALTLTPVIRTPNLPVCAPSTVPATALPDDFLTCSQKVAENRNKTHPDIGKRTDEIITYYGYSSEIYNVTTFDGYILTIFRIPGSPKSPPAQGKPAVYLNHGITQNSDNWLLAYRDRNLAFKLADAGYDVWLSNCRGNSYSLGHETLNSETDSEYWDFSWHEMGVGDVPAAVDKIISVSGNEKILYVGYSMGCTQYFVGLSEIPSLNDKLKAAVLLAPPAYMGHATNPIRLVGAATVVGGQNIVGPLIGQRVDEPTKFQEYFNVSLGNFCTPTAARCGVCDNFGYLVFGFDAPQTNYTNVPNILSKIDNASLKTAAHYAQSINNCWFRQYDYGPTKNVARYGTVVPPSYNLTAITVPTHFIHGEADNFVVPNDVQITRDHMRPGVVKEVIKVDWSLFNHVDFVNAKDADTLVYNKVLQILNNNINTP</sequence>
<dbReference type="FunFam" id="3.40.50.1820:FF:000057">
    <property type="entry name" value="Lipase"/>
    <property type="match status" value="1"/>
</dbReference>
<dbReference type="OrthoDB" id="6480624at2759"/>
<feature type="active site" description="Nucleophile" evidence="7">
    <location>
        <position position="214"/>
    </location>
</feature>
<proteinExistence type="inferred from homology"/>
<dbReference type="OMA" id="IQEWING"/>
<dbReference type="InterPro" id="IPR025483">
    <property type="entry name" value="Lipase_euk"/>
</dbReference>
<evidence type="ECO:0000256" key="8">
    <source>
        <dbReference type="SAM" id="SignalP"/>
    </source>
</evidence>
<evidence type="ECO:0000256" key="6">
    <source>
        <dbReference type="ARBA" id="ARBA00023180"/>
    </source>
</evidence>
<keyword evidence="11" id="KW-1185">Reference proteome</keyword>
<evidence type="ECO:0000313" key="11">
    <source>
        <dbReference type="Proteomes" id="UP000094527"/>
    </source>
</evidence>
<feature type="domain" description="Partial AB-hydrolase lipase" evidence="9">
    <location>
        <begin position="78"/>
        <end position="136"/>
    </location>
</feature>
<dbReference type="GO" id="GO:0016788">
    <property type="term" value="F:hydrolase activity, acting on ester bonds"/>
    <property type="evidence" value="ECO:0007669"/>
    <property type="project" value="InterPro"/>
</dbReference>
<dbReference type="SUPFAM" id="SSF53474">
    <property type="entry name" value="alpha/beta-Hydrolases"/>
    <property type="match status" value="1"/>
</dbReference>
<dbReference type="InterPro" id="IPR006693">
    <property type="entry name" value="AB_hydrolase_lipase"/>
</dbReference>
<keyword evidence="2 8" id="KW-0732">Signal</keyword>
<feature type="active site" description="Charge relay system" evidence="7">
    <location>
        <position position="423"/>
    </location>
</feature>
<feature type="signal peptide" evidence="8">
    <location>
        <begin position="1"/>
        <end position="26"/>
    </location>
</feature>
<evidence type="ECO:0000256" key="1">
    <source>
        <dbReference type="ARBA" id="ARBA00010701"/>
    </source>
</evidence>
<dbReference type="GO" id="GO:0016042">
    <property type="term" value="P:lipid catabolic process"/>
    <property type="evidence" value="ECO:0007669"/>
    <property type="project" value="UniProtKB-KW"/>
</dbReference>
<evidence type="ECO:0000259" key="9">
    <source>
        <dbReference type="Pfam" id="PF04083"/>
    </source>
</evidence>
<organism evidence="10 11">
    <name type="scientific">Orchesella cincta</name>
    <name type="common">Springtail</name>
    <name type="synonym">Podura cincta</name>
    <dbReference type="NCBI Taxonomy" id="48709"/>
    <lineage>
        <taxon>Eukaryota</taxon>
        <taxon>Metazoa</taxon>
        <taxon>Ecdysozoa</taxon>
        <taxon>Arthropoda</taxon>
        <taxon>Hexapoda</taxon>
        <taxon>Collembola</taxon>
        <taxon>Entomobryomorpha</taxon>
        <taxon>Entomobryoidea</taxon>
        <taxon>Orchesellidae</taxon>
        <taxon>Orchesellinae</taxon>
        <taxon>Orchesella</taxon>
    </lineage>
</organism>
<comment type="similarity">
    <text evidence="1">Belongs to the AB hydrolase superfamily. Lipase family.</text>
</comment>
<keyword evidence="6" id="KW-0325">Glycoprotein</keyword>
<evidence type="ECO:0000256" key="3">
    <source>
        <dbReference type="ARBA" id="ARBA00022801"/>
    </source>
</evidence>
<comment type="caution">
    <text evidence="10">The sequence shown here is derived from an EMBL/GenBank/DDBJ whole genome shotgun (WGS) entry which is preliminary data.</text>
</comment>
<dbReference type="Proteomes" id="UP000094527">
    <property type="component" value="Unassembled WGS sequence"/>
</dbReference>
<name>A0A1D2N1N6_ORCCI</name>
<keyword evidence="5" id="KW-0443">Lipid metabolism</keyword>
<feature type="active site" description="Charge relay system" evidence="7">
    <location>
        <position position="390"/>
    </location>
</feature>
<dbReference type="Pfam" id="PF04083">
    <property type="entry name" value="Abhydro_lipase"/>
    <property type="match status" value="1"/>
</dbReference>